<feature type="domain" description="Exonuclease" evidence="19">
    <location>
        <begin position="2"/>
        <end position="175"/>
    </location>
</feature>
<dbReference type="Proteomes" id="UP000031623">
    <property type="component" value="Chromosome"/>
</dbReference>
<dbReference type="InterPro" id="IPR036397">
    <property type="entry name" value="RNaseH_sf"/>
</dbReference>
<dbReference type="NCBIfam" id="TIGR01406">
    <property type="entry name" value="dnaQ_proteo"/>
    <property type="match status" value="1"/>
</dbReference>
<keyword evidence="21" id="KW-1185">Reference proteome</keyword>
<dbReference type="STRING" id="40754.THII_1331"/>
<evidence type="ECO:0000313" key="20">
    <source>
        <dbReference type="EMBL" id="BAP55628.1"/>
    </source>
</evidence>
<feature type="binding site" evidence="17">
    <location>
        <position position="7"/>
    </location>
    <ligand>
        <name>a divalent metal cation</name>
        <dbReference type="ChEBI" id="CHEBI:60240"/>
        <label>1</label>
        <note>catalytic</note>
    </ligand>
</feature>
<dbReference type="CDD" id="cd06131">
    <property type="entry name" value="DNA_pol_III_epsilon_Ecoli_like"/>
    <property type="match status" value="1"/>
</dbReference>
<feature type="binding site" evidence="16">
    <location>
        <position position="158"/>
    </location>
    <ligand>
        <name>substrate</name>
    </ligand>
</feature>
<evidence type="ECO:0000256" key="8">
    <source>
        <dbReference type="ARBA" id="ARBA00022723"/>
    </source>
</evidence>
<protein>
    <recommendedName>
        <fullName evidence="3 18">DNA polymerase III subunit epsilon</fullName>
        <ecNumber evidence="2 18">2.7.7.7</ecNumber>
    </recommendedName>
</protein>
<feature type="active site" description="Proton acceptor" evidence="15">
    <location>
        <position position="153"/>
    </location>
</feature>
<evidence type="ECO:0000256" key="16">
    <source>
        <dbReference type="PIRSR" id="PIRSR606309-2"/>
    </source>
</evidence>
<dbReference type="InterPro" id="IPR013520">
    <property type="entry name" value="Ribonucl_H"/>
</dbReference>
<evidence type="ECO:0000256" key="13">
    <source>
        <dbReference type="ARBA" id="ARBA00023211"/>
    </source>
</evidence>
<evidence type="ECO:0000256" key="11">
    <source>
        <dbReference type="ARBA" id="ARBA00022842"/>
    </source>
</evidence>
<dbReference type="EMBL" id="AP014633">
    <property type="protein sequence ID" value="BAP55628.1"/>
    <property type="molecule type" value="Genomic_DNA"/>
</dbReference>
<evidence type="ECO:0000259" key="19">
    <source>
        <dbReference type="SMART" id="SM00479"/>
    </source>
</evidence>
<evidence type="ECO:0000256" key="14">
    <source>
        <dbReference type="ARBA" id="ARBA00049244"/>
    </source>
</evidence>
<evidence type="ECO:0000256" key="12">
    <source>
        <dbReference type="ARBA" id="ARBA00022932"/>
    </source>
</evidence>
<evidence type="ECO:0000256" key="3">
    <source>
        <dbReference type="ARBA" id="ARBA00020352"/>
    </source>
</evidence>
<keyword evidence="10 18" id="KW-0269">Exonuclease</keyword>
<name>A0A090ACV8_9GAMM</name>
<evidence type="ECO:0000256" key="6">
    <source>
        <dbReference type="ARBA" id="ARBA00022705"/>
    </source>
</evidence>
<dbReference type="InterPro" id="IPR006054">
    <property type="entry name" value="DnaQ"/>
</dbReference>
<feature type="binding site" evidence="16">
    <location>
        <position position="9"/>
    </location>
    <ligand>
        <name>substrate</name>
    </ligand>
</feature>
<keyword evidence="13 17" id="KW-0464">Manganese</keyword>
<dbReference type="SUPFAM" id="SSF53098">
    <property type="entry name" value="Ribonuclease H-like"/>
    <property type="match status" value="1"/>
</dbReference>
<proteinExistence type="predicted"/>
<dbReference type="GO" id="GO:0003677">
    <property type="term" value="F:DNA binding"/>
    <property type="evidence" value="ECO:0007669"/>
    <property type="project" value="InterPro"/>
</dbReference>
<feature type="binding site" evidence="17">
    <location>
        <position position="158"/>
    </location>
    <ligand>
        <name>a divalent metal cation</name>
        <dbReference type="ChEBI" id="CHEBI:60240"/>
        <label>1</label>
        <note>catalytic</note>
    </ligand>
</feature>
<evidence type="ECO:0000256" key="18">
    <source>
        <dbReference type="RuleBase" id="RU364087"/>
    </source>
</evidence>
<gene>
    <name evidence="18" type="primary">dnaQ</name>
    <name evidence="20" type="ORF">THII_1331</name>
</gene>
<dbReference type="Pfam" id="PF00929">
    <property type="entry name" value="RNase_T"/>
    <property type="match status" value="1"/>
</dbReference>
<evidence type="ECO:0000256" key="1">
    <source>
        <dbReference type="ARBA" id="ARBA00001936"/>
    </source>
</evidence>
<sequence length="237" mass="27031">MRQIVLDTETTGLDPKEGHRIIEMGCVEMINRRITDRYYHQFLQPDRQIEVAASRVHGITHEFLRDKPRFANVVTELMAFIQGAELIIHNASFDVGFINHELQLLQQNWQPLSHYCSITDTLTLARERHPGQKNSLDALCKRYNVDNSNRQLHGALLDARLLAEVYLAMTGGQVSLLSCQETNQVNNEAAIKRVHSERPPLKVVIPTSMELQAHEQKLVVIEKMSGGKCLWQALEQS</sequence>
<evidence type="ECO:0000256" key="4">
    <source>
        <dbReference type="ARBA" id="ARBA00022679"/>
    </source>
</evidence>
<dbReference type="GO" id="GO:0046872">
    <property type="term" value="F:metal ion binding"/>
    <property type="evidence" value="ECO:0007669"/>
    <property type="project" value="UniProtKB-KW"/>
</dbReference>
<evidence type="ECO:0000313" key="21">
    <source>
        <dbReference type="Proteomes" id="UP000031623"/>
    </source>
</evidence>
<feature type="binding site" evidence="17">
    <location>
        <position position="9"/>
    </location>
    <ligand>
        <name>a divalent metal cation</name>
        <dbReference type="ChEBI" id="CHEBI:60240"/>
        <label>1</label>
        <note>catalytic</note>
    </ligand>
</feature>
<evidence type="ECO:0000256" key="9">
    <source>
        <dbReference type="ARBA" id="ARBA00022801"/>
    </source>
</evidence>
<dbReference type="GO" id="GO:0045004">
    <property type="term" value="P:DNA replication proofreading"/>
    <property type="evidence" value="ECO:0007669"/>
    <property type="project" value="TreeGrafter"/>
</dbReference>
<comment type="subunit">
    <text evidence="18">DNA polymerase III contains a core (composed of alpha, epsilon and theta chains) that associates with a tau subunit. This core dimerizes to form the POLIII' complex. PolIII' associates with the gamma complex (composed of gamma, delta, delta', psi and chi chains) and with the beta chain to form the complete DNA polymerase III complex.</text>
</comment>
<dbReference type="HOGENOM" id="CLU_047806_2_0_6"/>
<dbReference type="AlphaFoldDB" id="A0A090ACV8"/>
<accession>A0A090ACV8</accession>
<keyword evidence="4 18" id="KW-0808">Transferase</keyword>
<dbReference type="GO" id="GO:0003887">
    <property type="term" value="F:DNA-directed DNA polymerase activity"/>
    <property type="evidence" value="ECO:0007669"/>
    <property type="project" value="UniProtKB-KW"/>
</dbReference>
<keyword evidence="7 18" id="KW-0540">Nuclease</keyword>
<dbReference type="SMART" id="SM00479">
    <property type="entry name" value="EXOIII"/>
    <property type="match status" value="1"/>
</dbReference>
<feature type="binding site" evidence="16">
    <location>
        <position position="7"/>
    </location>
    <ligand>
        <name>substrate</name>
    </ligand>
</feature>
<dbReference type="GO" id="GO:0005829">
    <property type="term" value="C:cytosol"/>
    <property type="evidence" value="ECO:0007669"/>
    <property type="project" value="TreeGrafter"/>
</dbReference>
<dbReference type="NCBIfam" id="TIGR00573">
    <property type="entry name" value="dnaq"/>
    <property type="match status" value="1"/>
</dbReference>
<reference evidence="20 21" key="1">
    <citation type="journal article" date="2014" name="ISME J.">
        <title>Ecophysiology of Thioploca ingrica as revealed by the complete genome sequence supplemented with proteomic evidence.</title>
        <authorList>
            <person name="Kojima H."/>
            <person name="Ogura Y."/>
            <person name="Yamamoto N."/>
            <person name="Togashi T."/>
            <person name="Mori H."/>
            <person name="Watanabe T."/>
            <person name="Nemoto F."/>
            <person name="Kurokawa K."/>
            <person name="Hayashi T."/>
            <person name="Fukui M."/>
        </authorList>
    </citation>
    <scope>NUCLEOTIDE SEQUENCE [LARGE SCALE GENOMIC DNA]</scope>
</reference>
<organism evidence="20 21">
    <name type="scientific">Thioploca ingrica</name>
    <dbReference type="NCBI Taxonomy" id="40754"/>
    <lineage>
        <taxon>Bacteria</taxon>
        <taxon>Pseudomonadati</taxon>
        <taxon>Pseudomonadota</taxon>
        <taxon>Gammaproteobacteria</taxon>
        <taxon>Thiotrichales</taxon>
        <taxon>Thiotrichaceae</taxon>
        <taxon>Thioploca</taxon>
    </lineage>
</organism>
<dbReference type="KEGG" id="tig:THII_1331"/>
<feature type="binding site" evidence="16">
    <location>
        <position position="57"/>
    </location>
    <ligand>
        <name>substrate</name>
    </ligand>
</feature>
<keyword evidence="9 18" id="KW-0378">Hydrolase</keyword>
<keyword evidence="5 18" id="KW-0548">Nucleotidyltransferase</keyword>
<dbReference type="PANTHER" id="PTHR30231:SF41">
    <property type="entry name" value="DNA POLYMERASE III SUBUNIT EPSILON"/>
    <property type="match status" value="1"/>
</dbReference>
<evidence type="ECO:0000256" key="10">
    <source>
        <dbReference type="ARBA" id="ARBA00022839"/>
    </source>
</evidence>
<comment type="catalytic activity">
    <reaction evidence="14 18">
        <text>DNA(n) + a 2'-deoxyribonucleoside 5'-triphosphate = DNA(n+1) + diphosphate</text>
        <dbReference type="Rhea" id="RHEA:22508"/>
        <dbReference type="Rhea" id="RHEA-COMP:17339"/>
        <dbReference type="Rhea" id="RHEA-COMP:17340"/>
        <dbReference type="ChEBI" id="CHEBI:33019"/>
        <dbReference type="ChEBI" id="CHEBI:61560"/>
        <dbReference type="ChEBI" id="CHEBI:173112"/>
        <dbReference type="EC" id="2.7.7.7"/>
    </reaction>
</comment>
<dbReference type="EC" id="2.7.7.7" evidence="2 18"/>
<keyword evidence="6 18" id="KW-0235">DNA replication</keyword>
<dbReference type="InterPro" id="IPR012337">
    <property type="entry name" value="RNaseH-like_sf"/>
</dbReference>
<evidence type="ECO:0000256" key="15">
    <source>
        <dbReference type="PIRSR" id="PIRSR606309-1"/>
    </source>
</evidence>
<dbReference type="FunFam" id="3.30.420.10:FF:000012">
    <property type="entry name" value="DNA polymerase III subunit epsilon"/>
    <property type="match status" value="1"/>
</dbReference>
<dbReference type="InterPro" id="IPR006309">
    <property type="entry name" value="DnaQ_proteo"/>
</dbReference>
<dbReference type="OrthoDB" id="9804290at2"/>
<dbReference type="NCBIfam" id="NF004316">
    <property type="entry name" value="PRK05711.1"/>
    <property type="match status" value="1"/>
</dbReference>
<dbReference type="GO" id="GO:0008408">
    <property type="term" value="F:3'-5' exonuclease activity"/>
    <property type="evidence" value="ECO:0007669"/>
    <property type="project" value="TreeGrafter"/>
</dbReference>
<evidence type="ECO:0000256" key="2">
    <source>
        <dbReference type="ARBA" id="ARBA00012417"/>
    </source>
</evidence>
<dbReference type="PANTHER" id="PTHR30231">
    <property type="entry name" value="DNA POLYMERASE III SUBUNIT EPSILON"/>
    <property type="match status" value="1"/>
</dbReference>
<keyword evidence="8 17" id="KW-0479">Metal-binding</keyword>
<comment type="cofactor">
    <cofactor evidence="1 18">
        <name>Mn(2+)</name>
        <dbReference type="ChEBI" id="CHEBI:29035"/>
    </cofactor>
</comment>
<keyword evidence="11 17" id="KW-0460">Magnesium</keyword>
<evidence type="ECO:0000256" key="5">
    <source>
        <dbReference type="ARBA" id="ARBA00022695"/>
    </source>
</evidence>
<comment type="cofactor">
    <cofactor evidence="17">
        <name>Mg(2+)</name>
        <dbReference type="ChEBI" id="CHEBI:18420"/>
    </cofactor>
    <cofactor evidence="17">
        <name>Mn(2+)</name>
        <dbReference type="ChEBI" id="CHEBI:29035"/>
    </cofactor>
    <text evidence="17">Binds 2 divalent metal cations. Magnesium or manganese.</text>
</comment>
<comment type="function">
    <text evidence="18">DNA polymerase III is a complex, multichain enzyme responsible for most of the replicative synthesis in bacteria. The epsilon subunit contain the editing function and is a proofreading 3'-5' exonuclease.</text>
</comment>
<evidence type="ECO:0000256" key="17">
    <source>
        <dbReference type="PIRSR" id="PIRSR606309-3"/>
    </source>
</evidence>
<evidence type="ECO:0000256" key="7">
    <source>
        <dbReference type="ARBA" id="ARBA00022722"/>
    </source>
</evidence>
<dbReference type="Gene3D" id="3.30.420.10">
    <property type="entry name" value="Ribonuclease H-like superfamily/Ribonuclease H"/>
    <property type="match status" value="1"/>
</dbReference>
<keyword evidence="12 18" id="KW-0239">DNA-directed DNA polymerase</keyword>